<sequence>MKKQGVACLFFLTSTMAFASVPSTSTDITETGLIDSGRSKESVIQVSKEAQAQAWGLTVQEWDRFEFIKASPAGWEMKNSNPLSVLGRSARTSQERQKYAEMLVHYEKKVADGLLTFTQARRVAWKRLYPNLPIIKPSFPQRVMLFVSKTCTSCDQTIRDWRSKGATVDIYMVGSRGDDKALRQWAMKAGIRKADVDDGDITLNHDKGDWVLLAKGRSIPVSMAKNKEGQWTFVTP</sequence>
<accession>A0A2T3JA84</accession>
<dbReference type="NCBIfam" id="TIGR03759">
    <property type="entry name" value="conj_TIGR03759"/>
    <property type="match status" value="1"/>
</dbReference>
<dbReference type="RefSeq" id="WP_107244521.1">
    <property type="nucleotide sequence ID" value="NZ_PYMJ01000027.1"/>
</dbReference>
<proteinExistence type="predicted"/>
<reference evidence="2 3" key="1">
    <citation type="submission" date="2018-01" db="EMBL/GenBank/DDBJ databases">
        <title>Whole genome sequencing of Histamine producing bacteria.</title>
        <authorList>
            <person name="Butler K."/>
        </authorList>
    </citation>
    <scope>NUCLEOTIDE SEQUENCE [LARGE SCALE GENOMIC DNA]</scope>
    <source>
        <strain evidence="2 3">JCM 12947</strain>
    </source>
</reference>
<dbReference type="OrthoDB" id="8442378at2"/>
<name>A0A2T3JA84_9GAMM</name>
<keyword evidence="1" id="KW-0732">Signal</keyword>
<evidence type="ECO:0000313" key="3">
    <source>
        <dbReference type="Proteomes" id="UP000240987"/>
    </source>
</evidence>
<evidence type="ECO:0000256" key="1">
    <source>
        <dbReference type="SAM" id="SignalP"/>
    </source>
</evidence>
<gene>
    <name evidence="2" type="ORF">C9J12_21200</name>
</gene>
<dbReference type="InterPro" id="IPR022293">
    <property type="entry name" value="Integrating-conj_element"/>
</dbReference>
<protein>
    <submittedName>
        <fullName evidence="2">TIGR03759 family integrating conjugative element protein</fullName>
    </submittedName>
</protein>
<comment type="caution">
    <text evidence="2">The sequence shown here is derived from an EMBL/GenBank/DDBJ whole genome shotgun (WGS) entry which is preliminary data.</text>
</comment>
<organism evidence="2 3">
    <name type="scientific">Photobacterium frigidiphilum</name>
    <dbReference type="NCBI Taxonomy" id="264736"/>
    <lineage>
        <taxon>Bacteria</taxon>
        <taxon>Pseudomonadati</taxon>
        <taxon>Pseudomonadota</taxon>
        <taxon>Gammaproteobacteria</taxon>
        <taxon>Vibrionales</taxon>
        <taxon>Vibrionaceae</taxon>
        <taxon>Photobacterium</taxon>
    </lineage>
</organism>
<feature type="signal peptide" evidence="1">
    <location>
        <begin position="1"/>
        <end position="19"/>
    </location>
</feature>
<keyword evidence="3" id="KW-1185">Reference proteome</keyword>
<evidence type="ECO:0000313" key="2">
    <source>
        <dbReference type="EMBL" id="PSU45760.1"/>
    </source>
</evidence>
<dbReference type="AlphaFoldDB" id="A0A2T3JA84"/>
<feature type="chain" id="PRO_5015562758" evidence="1">
    <location>
        <begin position="20"/>
        <end position="236"/>
    </location>
</feature>
<dbReference type="EMBL" id="PYMJ01000027">
    <property type="protein sequence ID" value="PSU45760.1"/>
    <property type="molecule type" value="Genomic_DNA"/>
</dbReference>
<dbReference type="Proteomes" id="UP000240987">
    <property type="component" value="Unassembled WGS sequence"/>
</dbReference>